<accession>A0A3N4LIX1</accession>
<evidence type="ECO:0000313" key="6">
    <source>
        <dbReference type="Proteomes" id="UP000267821"/>
    </source>
</evidence>
<feature type="compositionally biased region" description="Polar residues" evidence="3">
    <location>
        <begin position="190"/>
        <end position="200"/>
    </location>
</feature>
<dbReference type="InParanoid" id="A0A3N4LIX1"/>
<dbReference type="Proteomes" id="UP000267821">
    <property type="component" value="Unassembled WGS sequence"/>
</dbReference>
<dbReference type="EMBL" id="ML121549">
    <property type="protein sequence ID" value="RPB22854.1"/>
    <property type="molecule type" value="Genomic_DNA"/>
</dbReference>
<feature type="compositionally biased region" description="Acidic residues" evidence="3">
    <location>
        <begin position="201"/>
        <end position="219"/>
    </location>
</feature>
<feature type="region of interest" description="Disordered" evidence="3">
    <location>
        <begin position="310"/>
        <end position="394"/>
    </location>
</feature>
<organism evidence="5 6">
    <name type="scientific">Terfezia boudieri ATCC MYA-4762</name>
    <dbReference type="NCBI Taxonomy" id="1051890"/>
    <lineage>
        <taxon>Eukaryota</taxon>
        <taxon>Fungi</taxon>
        <taxon>Dikarya</taxon>
        <taxon>Ascomycota</taxon>
        <taxon>Pezizomycotina</taxon>
        <taxon>Pezizomycetes</taxon>
        <taxon>Pezizales</taxon>
        <taxon>Pezizaceae</taxon>
        <taxon>Terfezia</taxon>
    </lineage>
</organism>
<reference evidence="5 6" key="1">
    <citation type="journal article" date="2018" name="Nat. Ecol. Evol.">
        <title>Pezizomycetes genomes reveal the molecular basis of ectomycorrhizal truffle lifestyle.</title>
        <authorList>
            <person name="Murat C."/>
            <person name="Payen T."/>
            <person name="Noel B."/>
            <person name="Kuo A."/>
            <person name="Morin E."/>
            <person name="Chen J."/>
            <person name="Kohler A."/>
            <person name="Krizsan K."/>
            <person name="Balestrini R."/>
            <person name="Da Silva C."/>
            <person name="Montanini B."/>
            <person name="Hainaut M."/>
            <person name="Levati E."/>
            <person name="Barry K.W."/>
            <person name="Belfiori B."/>
            <person name="Cichocki N."/>
            <person name="Clum A."/>
            <person name="Dockter R.B."/>
            <person name="Fauchery L."/>
            <person name="Guy J."/>
            <person name="Iotti M."/>
            <person name="Le Tacon F."/>
            <person name="Lindquist E.A."/>
            <person name="Lipzen A."/>
            <person name="Malagnac F."/>
            <person name="Mello A."/>
            <person name="Molinier V."/>
            <person name="Miyauchi S."/>
            <person name="Poulain J."/>
            <person name="Riccioni C."/>
            <person name="Rubini A."/>
            <person name="Sitrit Y."/>
            <person name="Splivallo R."/>
            <person name="Traeger S."/>
            <person name="Wang M."/>
            <person name="Zifcakova L."/>
            <person name="Wipf D."/>
            <person name="Zambonelli A."/>
            <person name="Paolocci F."/>
            <person name="Nowrousian M."/>
            <person name="Ottonello S."/>
            <person name="Baldrian P."/>
            <person name="Spatafora J.W."/>
            <person name="Henrissat B."/>
            <person name="Nagy L.G."/>
            <person name="Aury J.M."/>
            <person name="Wincker P."/>
            <person name="Grigoriev I.V."/>
            <person name="Bonfante P."/>
            <person name="Martin F.M."/>
        </authorList>
    </citation>
    <scope>NUCLEOTIDE SEQUENCE [LARGE SCALE GENOMIC DNA]</scope>
    <source>
        <strain evidence="5 6">ATCC MYA-4762</strain>
    </source>
</reference>
<evidence type="ECO:0000256" key="3">
    <source>
        <dbReference type="SAM" id="MobiDB-lite"/>
    </source>
</evidence>
<feature type="compositionally biased region" description="Polar residues" evidence="3">
    <location>
        <begin position="321"/>
        <end position="335"/>
    </location>
</feature>
<evidence type="ECO:0000256" key="2">
    <source>
        <dbReference type="PROSITE-ProRule" id="PRU00192"/>
    </source>
</evidence>
<feature type="compositionally biased region" description="Acidic residues" evidence="3">
    <location>
        <begin position="310"/>
        <end position="319"/>
    </location>
</feature>
<dbReference type="PROSITE" id="PS50002">
    <property type="entry name" value="SH3"/>
    <property type="match status" value="1"/>
</dbReference>
<keyword evidence="6" id="KW-1185">Reference proteome</keyword>
<feature type="non-terminal residue" evidence="5">
    <location>
        <position position="1"/>
    </location>
</feature>
<name>A0A3N4LIX1_9PEZI</name>
<dbReference type="OrthoDB" id="19092at2759"/>
<gene>
    <name evidence="5" type="ORF">L211DRAFT_771795</name>
</gene>
<feature type="region of interest" description="Disordered" evidence="3">
    <location>
        <begin position="24"/>
        <end position="223"/>
    </location>
</feature>
<evidence type="ECO:0000259" key="4">
    <source>
        <dbReference type="PROSITE" id="PS50002"/>
    </source>
</evidence>
<feature type="non-terminal residue" evidence="5">
    <location>
        <position position="413"/>
    </location>
</feature>
<dbReference type="InterPro" id="IPR036028">
    <property type="entry name" value="SH3-like_dom_sf"/>
</dbReference>
<dbReference type="InterPro" id="IPR001452">
    <property type="entry name" value="SH3_domain"/>
</dbReference>
<dbReference type="Pfam" id="PF00018">
    <property type="entry name" value="SH3_1"/>
    <property type="match status" value="1"/>
</dbReference>
<dbReference type="SUPFAM" id="SSF50044">
    <property type="entry name" value="SH3-domain"/>
    <property type="match status" value="1"/>
</dbReference>
<dbReference type="AlphaFoldDB" id="A0A3N4LIX1"/>
<proteinExistence type="predicted"/>
<dbReference type="SMART" id="SM00326">
    <property type="entry name" value="SH3"/>
    <property type="match status" value="1"/>
</dbReference>
<dbReference type="Gene3D" id="2.30.30.40">
    <property type="entry name" value="SH3 Domains"/>
    <property type="match status" value="1"/>
</dbReference>
<sequence length="413" mass="44872">DSFVPQYPSSLSYTSVRDFAYPNLHPLHYGSQPAADTPASSHRGSQFLDAGERSGGWSGNWASGSRKGSTEHGGKADQLPPLQFEDGPPWLEDPDLHSPVVISSKHRKHKSSAAHMQSSQGYSRRPSKNAVVGDFNEGWRDEASAGGQGSRNNHPGDISDGEPGGEFHNQPGGRGYYTSEQDSGDFLGGSFSQGNGNQEYFSEEEDGVYSEDGEDDDFGDPSRLSNQYFITIASPAEEMHGKAVALFDFQKENENELGLVEGQVIWVSYRHGMGWLVAEDPKTRESGLVPEEYVRLLRDIQQPLFVEGSGADEDEEEGSELNLTTSHSPPASGYSNGMKPVVSTFSTSSQDVHPYSGPLHQPGEQAPPRTLSRSGHGGLSSQTQTPTVGGWEDRIEALERAREQALMEENHSG</sequence>
<protein>
    <recommendedName>
        <fullName evidence="4">SH3 domain-containing protein</fullName>
    </recommendedName>
</protein>
<evidence type="ECO:0000256" key="1">
    <source>
        <dbReference type="ARBA" id="ARBA00022443"/>
    </source>
</evidence>
<keyword evidence="1 2" id="KW-0728">SH3 domain</keyword>
<feature type="domain" description="SH3" evidence="4">
    <location>
        <begin position="238"/>
        <end position="299"/>
    </location>
</feature>
<evidence type="ECO:0000313" key="5">
    <source>
        <dbReference type="EMBL" id="RPB22854.1"/>
    </source>
</evidence>